<feature type="coiled-coil region" evidence="1">
    <location>
        <begin position="354"/>
        <end position="390"/>
    </location>
</feature>
<dbReference type="InterPro" id="IPR008969">
    <property type="entry name" value="CarboxyPept-like_regulatory"/>
</dbReference>
<evidence type="ECO:0000256" key="2">
    <source>
        <dbReference type="SAM" id="SignalP"/>
    </source>
</evidence>
<protein>
    <submittedName>
        <fullName evidence="3">Carboxypeptidase-like regulatory domain-containing protein</fullName>
    </submittedName>
</protein>
<keyword evidence="2" id="KW-0732">Signal</keyword>
<feature type="chain" id="PRO_5036909129" evidence="2">
    <location>
        <begin position="20"/>
        <end position="877"/>
    </location>
</feature>
<dbReference type="Proteomes" id="UP000679220">
    <property type="component" value="Unassembled WGS sequence"/>
</dbReference>
<evidence type="ECO:0000256" key="1">
    <source>
        <dbReference type="SAM" id="Coils"/>
    </source>
</evidence>
<keyword evidence="4" id="KW-1185">Reference proteome</keyword>
<dbReference type="Pfam" id="PF18939">
    <property type="entry name" value="DUF5686"/>
    <property type="match status" value="1"/>
</dbReference>
<accession>A0A941F3W7</accession>
<dbReference type="SUPFAM" id="SSF49464">
    <property type="entry name" value="Carboxypeptidase regulatory domain-like"/>
    <property type="match status" value="1"/>
</dbReference>
<evidence type="ECO:0000313" key="4">
    <source>
        <dbReference type="Proteomes" id="UP000679220"/>
    </source>
</evidence>
<dbReference type="GO" id="GO:0004180">
    <property type="term" value="F:carboxypeptidase activity"/>
    <property type="evidence" value="ECO:0007669"/>
    <property type="project" value="UniProtKB-KW"/>
</dbReference>
<organism evidence="3 4">
    <name type="scientific">Carboxylicivirga sediminis</name>
    <dbReference type="NCBI Taxonomy" id="2006564"/>
    <lineage>
        <taxon>Bacteria</taxon>
        <taxon>Pseudomonadati</taxon>
        <taxon>Bacteroidota</taxon>
        <taxon>Bacteroidia</taxon>
        <taxon>Marinilabiliales</taxon>
        <taxon>Marinilabiliaceae</taxon>
        <taxon>Carboxylicivirga</taxon>
    </lineage>
</organism>
<dbReference type="InterPro" id="IPR043741">
    <property type="entry name" value="DUF5686"/>
</dbReference>
<reference evidence="3" key="2">
    <citation type="submission" date="2021-04" db="EMBL/GenBank/DDBJ databases">
        <authorList>
            <person name="Zhang T."/>
            <person name="Zhang Y."/>
            <person name="Lu D."/>
            <person name="Zuo D."/>
            <person name="Du Z."/>
        </authorList>
    </citation>
    <scope>NUCLEOTIDE SEQUENCE</scope>
    <source>
        <strain evidence="3">JR1</strain>
    </source>
</reference>
<keyword evidence="1" id="KW-0175">Coiled coil</keyword>
<evidence type="ECO:0000313" key="3">
    <source>
        <dbReference type="EMBL" id="MBR8535929.1"/>
    </source>
</evidence>
<dbReference type="Pfam" id="PF13715">
    <property type="entry name" value="CarbopepD_reg_2"/>
    <property type="match status" value="1"/>
</dbReference>
<keyword evidence="3" id="KW-0121">Carboxypeptidase</keyword>
<dbReference type="AlphaFoldDB" id="A0A941F3W7"/>
<comment type="caution">
    <text evidence="3">The sequence shown here is derived from an EMBL/GenBank/DDBJ whole genome shotgun (WGS) entry which is preliminary data.</text>
</comment>
<dbReference type="RefSeq" id="WP_212190432.1">
    <property type="nucleotide sequence ID" value="NZ_JAGTAR010000013.1"/>
</dbReference>
<keyword evidence="3" id="KW-0378">Hydrolase</keyword>
<reference evidence="3" key="1">
    <citation type="journal article" date="2018" name="Int. J. Syst. Evol. Microbiol.">
        <title>Carboxylicivirga sediminis sp. nov., isolated from coastal sediment.</title>
        <authorList>
            <person name="Wang F.Q."/>
            <person name="Ren L.H."/>
            <person name="Zou R.J."/>
            <person name="Sun Y.Z."/>
            <person name="Liu X.J."/>
            <person name="Jiang F."/>
            <person name="Liu L.J."/>
        </authorList>
    </citation>
    <scope>NUCLEOTIDE SEQUENCE</scope>
    <source>
        <strain evidence="3">JR1</strain>
    </source>
</reference>
<name>A0A941F3W7_9BACT</name>
<proteinExistence type="predicted"/>
<gene>
    <name evidence="3" type="ORF">KDU71_10205</name>
</gene>
<sequence>MTKIYFATLLLLISFFSQAQGVKGTVTDEEGNSIPFATIYLTETTTGTTTNDLGEYEILLPAGQYTIVFQGLGFQKTEVTVSIKDQMVTNNIVLKKQEYRIKEVRVYSGGEDPAYPIMRKAISLAPYYQRQTEQYKAEVYLKGSLLMKKIPKLFQKMMEKDEEAPDIKVGETYTMESMNEIEFTAPDKYNHTVISSRSTFPDSNDNDVMGYITYSFYEPHQDMAISPLAPNAFSHYKFVYEGFFYEGDVAVNKIKIVPKRKSQQTYSGYIYIVDNLWNIHSIDVTNNAFFGEINIKQVYAPVKERSWLPISHRFIVKASIFGVKADFRYAGSVKYSDIKLNTELPVPNILMQQYAAEEAAKKAAEQQQKEQELTRQQKKMEELLAKEELSNRDMIKLSRLIEKESRKTEEEEESLEIKSTYKITHKKDTAQRDSSYWETIRPIPLTSDELRSFEVKDSIKLAEVKADTTQTSKKKRSGFSKASDGFLSGYTFYANDSSTRITYHGLIGLSQVDFNAVDGWNYQQKFTIRHEFDSLHNLRIEPMLQYAFARKKLLWDANASYSFAPKSRARIAISGGQLSKDFNSQYGIDRTLNMFSALFFKDHYMKLYQKDYAAISGSFDLIHGMRVNLSASYNWYRQLQNNTNWSILDQDKDYAPNTPPNDQVTPAQLMDQTDLFTSIEVSYTPRMRYSMYKGRKYLRGSRYPTFKVNYQRGINNLLNSDSDYELIRGTISQKKEWGIFNAFNWQVGAGYFTRNNQMHFSRFQHFNTSEIPVNFKSWENAFLLLDDYRYSTNDWYAKAHVSYTTPYLLLKFLPVLSNRLWTENLYTSYLTQPNYKNYVEVGYSMNQIFLIGSAGVFAGFEDGSYARWGFRVGININ</sequence>
<keyword evidence="3" id="KW-0645">Protease</keyword>
<feature type="signal peptide" evidence="2">
    <location>
        <begin position="1"/>
        <end position="19"/>
    </location>
</feature>
<dbReference type="EMBL" id="JAGTAR010000013">
    <property type="protein sequence ID" value="MBR8535929.1"/>
    <property type="molecule type" value="Genomic_DNA"/>
</dbReference>
<dbReference type="Gene3D" id="2.60.40.1120">
    <property type="entry name" value="Carboxypeptidase-like, regulatory domain"/>
    <property type="match status" value="1"/>
</dbReference>